<feature type="transmembrane region" description="Helical" evidence="1">
    <location>
        <begin position="12"/>
        <end position="31"/>
    </location>
</feature>
<evidence type="ECO:0000256" key="1">
    <source>
        <dbReference type="SAM" id="Phobius"/>
    </source>
</evidence>
<dbReference type="EMBL" id="CAJOAZ010001050">
    <property type="protein sequence ID" value="CAF3755900.1"/>
    <property type="molecule type" value="Genomic_DNA"/>
</dbReference>
<dbReference type="Proteomes" id="UP000663844">
    <property type="component" value="Unassembled WGS sequence"/>
</dbReference>
<reference evidence="2" key="1">
    <citation type="submission" date="2021-02" db="EMBL/GenBank/DDBJ databases">
        <authorList>
            <person name="Nowell W R."/>
        </authorList>
    </citation>
    <scope>NUCLEOTIDE SEQUENCE</scope>
</reference>
<name>A0A818YME3_9BILA</name>
<sequence length="172" mass="19223">MTSSCSDCTIGVVVFGVFSLLIALLCMFIGAREYEKTLTYKSTICRVNSITMVKRTFSTKNGPMTSEYAKYNVSYIIPINLYTTMSTTFEEGNGLSKHPIHSSDACYYDTTNPYKVQWGKPSPQQPLTVGISFALLGISTIITTATDYTSRYYLISHVHNWLISHPTLKTIP</sequence>
<proteinExistence type="predicted"/>
<evidence type="ECO:0000313" key="2">
    <source>
        <dbReference type="EMBL" id="CAF3755900.1"/>
    </source>
</evidence>
<evidence type="ECO:0000313" key="3">
    <source>
        <dbReference type="Proteomes" id="UP000663844"/>
    </source>
</evidence>
<comment type="caution">
    <text evidence="2">The sequence shown here is derived from an EMBL/GenBank/DDBJ whole genome shotgun (WGS) entry which is preliminary data.</text>
</comment>
<organism evidence="2 3">
    <name type="scientific">Adineta steineri</name>
    <dbReference type="NCBI Taxonomy" id="433720"/>
    <lineage>
        <taxon>Eukaryota</taxon>
        <taxon>Metazoa</taxon>
        <taxon>Spiralia</taxon>
        <taxon>Gnathifera</taxon>
        <taxon>Rotifera</taxon>
        <taxon>Eurotatoria</taxon>
        <taxon>Bdelloidea</taxon>
        <taxon>Adinetida</taxon>
        <taxon>Adinetidae</taxon>
        <taxon>Adineta</taxon>
    </lineage>
</organism>
<protein>
    <submittedName>
        <fullName evidence="2">Uncharacterized protein</fullName>
    </submittedName>
</protein>
<keyword evidence="1" id="KW-0472">Membrane</keyword>
<gene>
    <name evidence="2" type="ORF">OXD698_LOCUS15729</name>
</gene>
<dbReference type="AlphaFoldDB" id="A0A818YME3"/>
<keyword evidence="1" id="KW-0812">Transmembrane</keyword>
<accession>A0A818YME3</accession>
<keyword evidence="1" id="KW-1133">Transmembrane helix</keyword>